<reference evidence="3" key="1">
    <citation type="journal article" date="2019" name="Int. J. Syst. Evol. Microbiol.">
        <title>The Global Catalogue of Microorganisms (GCM) 10K type strain sequencing project: providing services to taxonomists for standard genome sequencing and annotation.</title>
        <authorList>
            <consortium name="The Broad Institute Genomics Platform"/>
            <consortium name="The Broad Institute Genome Sequencing Center for Infectious Disease"/>
            <person name="Wu L."/>
            <person name="Ma J."/>
        </authorList>
    </citation>
    <scope>NUCLEOTIDE SEQUENCE [LARGE SCALE GENOMIC DNA]</scope>
    <source>
        <strain evidence="3">CCM 9147</strain>
    </source>
</reference>
<dbReference type="InterPro" id="IPR013691">
    <property type="entry name" value="MeTrfase_14"/>
</dbReference>
<dbReference type="InterPro" id="IPR029063">
    <property type="entry name" value="SAM-dependent_MTases_sf"/>
</dbReference>
<evidence type="ECO:0000313" key="2">
    <source>
        <dbReference type="EMBL" id="MFD1462393.1"/>
    </source>
</evidence>
<dbReference type="RefSeq" id="WP_229524029.1">
    <property type="nucleotide sequence ID" value="NZ_JAFFQR010000043.1"/>
</dbReference>
<dbReference type="Proteomes" id="UP001597340">
    <property type="component" value="Unassembled WGS sequence"/>
</dbReference>
<dbReference type="GO" id="GO:0008168">
    <property type="term" value="F:methyltransferase activity"/>
    <property type="evidence" value="ECO:0007669"/>
    <property type="project" value="UniProtKB-KW"/>
</dbReference>
<dbReference type="Gene3D" id="3.40.50.720">
    <property type="entry name" value="NAD(P)-binding Rossmann-like Domain"/>
    <property type="match status" value="1"/>
</dbReference>
<organism evidence="2 3">
    <name type="scientific">Paenibacillus farraposensis</name>
    <dbReference type="NCBI Taxonomy" id="2807095"/>
    <lineage>
        <taxon>Bacteria</taxon>
        <taxon>Bacillati</taxon>
        <taxon>Bacillota</taxon>
        <taxon>Bacilli</taxon>
        <taxon>Bacillales</taxon>
        <taxon>Paenibacillaceae</taxon>
        <taxon>Paenibacillus</taxon>
    </lineage>
</organism>
<keyword evidence="2" id="KW-0489">Methyltransferase</keyword>
<protein>
    <submittedName>
        <fullName evidence="2">Class I SAM-dependent methyltransferase</fullName>
    </submittedName>
</protein>
<evidence type="ECO:0000259" key="1">
    <source>
        <dbReference type="Pfam" id="PF08484"/>
    </source>
</evidence>
<keyword evidence="2" id="KW-0808">Transferase</keyword>
<dbReference type="Gene3D" id="3.40.50.150">
    <property type="entry name" value="Vaccinia Virus protein VP39"/>
    <property type="match status" value="1"/>
</dbReference>
<accession>A0ABW4DF50</accession>
<dbReference type="Pfam" id="PF08484">
    <property type="entry name" value="Methyltransf_14"/>
    <property type="match status" value="1"/>
</dbReference>
<name>A0ABW4DF50_9BACL</name>
<dbReference type="GO" id="GO:0032259">
    <property type="term" value="P:methylation"/>
    <property type="evidence" value="ECO:0007669"/>
    <property type="project" value="UniProtKB-KW"/>
</dbReference>
<gene>
    <name evidence="2" type="ORF">ACFQ5D_13475</name>
</gene>
<dbReference type="EMBL" id="JBHTNZ010000016">
    <property type="protein sequence ID" value="MFD1462393.1"/>
    <property type="molecule type" value="Genomic_DNA"/>
</dbReference>
<dbReference type="CDD" id="cd02440">
    <property type="entry name" value="AdoMet_MTases"/>
    <property type="match status" value="1"/>
</dbReference>
<feature type="domain" description="C-methyltransferase" evidence="1">
    <location>
        <begin position="287"/>
        <end position="375"/>
    </location>
</feature>
<comment type="caution">
    <text evidence="2">The sequence shown here is derived from an EMBL/GenBank/DDBJ whole genome shotgun (WGS) entry which is preliminary data.</text>
</comment>
<keyword evidence="3" id="KW-1185">Reference proteome</keyword>
<evidence type="ECO:0000313" key="3">
    <source>
        <dbReference type="Proteomes" id="UP001597340"/>
    </source>
</evidence>
<proteinExistence type="predicted"/>
<dbReference type="Pfam" id="PF13489">
    <property type="entry name" value="Methyltransf_23"/>
    <property type="match status" value="1"/>
</dbReference>
<dbReference type="SUPFAM" id="SSF53335">
    <property type="entry name" value="S-adenosyl-L-methionine-dependent methyltransferases"/>
    <property type="match status" value="1"/>
</dbReference>
<sequence length="396" mass="45087">MRNNHCPICQSSSLNDVLTRSNIPVYQNLLINNFEDARQIPRGDLKILECMECGFVYNSLFDTSKVVYSSEYENTQSYSSYFNSYLNDLVDTLVTKKGVSNLNVVEVGCGKGGFLKKVVEAGNNFGYGFDPSYIGPEVDLDGKLRFEKKLYNEDSVHIKADVVLCRHVIEHISEPVMLLKSIRKALIHSPNARVFFETPCVEWIFENKVMFDFFYEHCSYFNRKSISRAFELAGFEIVSIDHIFNGQYLWLEARPAEDTGELPSSSYTQNIDSSSIVFSKNEFEWKRRALEQISIYSRGGKTAIWGAGAKGVTFLNLIDPELKYIDCVIDVNPNKVGNYIPGTGHKIIGIESLENNKLSTVIVTNSNYIDEIMRIVEHKGLNIRIVDIETWCTEQE</sequence>